<comment type="similarity">
    <text evidence="1">Belongs to the catalase family.</text>
</comment>
<dbReference type="InterPro" id="IPR018028">
    <property type="entry name" value="Catalase"/>
</dbReference>
<dbReference type="SUPFAM" id="SSF56634">
    <property type="entry name" value="Heme-dependent catalase-like"/>
    <property type="match status" value="1"/>
</dbReference>
<organism evidence="4 5">
    <name type="scientific">Colletotrichum asianum</name>
    <dbReference type="NCBI Taxonomy" id="702518"/>
    <lineage>
        <taxon>Eukaryota</taxon>
        <taxon>Fungi</taxon>
        <taxon>Dikarya</taxon>
        <taxon>Ascomycota</taxon>
        <taxon>Pezizomycotina</taxon>
        <taxon>Sordariomycetes</taxon>
        <taxon>Hypocreomycetidae</taxon>
        <taxon>Glomerellales</taxon>
        <taxon>Glomerellaceae</taxon>
        <taxon>Colletotrichum</taxon>
        <taxon>Colletotrichum gloeosporioides species complex</taxon>
    </lineage>
</organism>
<proteinExistence type="inferred from homology"/>
<dbReference type="Pfam" id="PF25581">
    <property type="entry name" value="AsqO_C"/>
    <property type="match status" value="1"/>
</dbReference>
<dbReference type="InterPro" id="IPR020835">
    <property type="entry name" value="Catalase_sf"/>
</dbReference>
<evidence type="ECO:0000256" key="2">
    <source>
        <dbReference type="ARBA" id="ARBA00044729"/>
    </source>
</evidence>
<dbReference type="GO" id="GO:0042542">
    <property type="term" value="P:response to hydrogen peroxide"/>
    <property type="evidence" value="ECO:0007669"/>
    <property type="project" value="TreeGrafter"/>
</dbReference>
<dbReference type="GO" id="GO:0005777">
    <property type="term" value="C:peroxisome"/>
    <property type="evidence" value="ECO:0007669"/>
    <property type="project" value="TreeGrafter"/>
</dbReference>
<evidence type="ECO:0000313" key="4">
    <source>
        <dbReference type="EMBL" id="KAF0317004.1"/>
    </source>
</evidence>
<dbReference type="GO" id="GO:0005739">
    <property type="term" value="C:mitochondrion"/>
    <property type="evidence" value="ECO:0007669"/>
    <property type="project" value="TreeGrafter"/>
</dbReference>
<dbReference type="Gene3D" id="2.40.180.10">
    <property type="entry name" value="Catalase core domain"/>
    <property type="match status" value="1"/>
</dbReference>
<dbReference type="GO" id="GO:0020037">
    <property type="term" value="F:heme binding"/>
    <property type="evidence" value="ECO:0007669"/>
    <property type="project" value="InterPro"/>
</dbReference>
<comment type="caution">
    <text evidence="4">The sequence shown here is derived from an EMBL/GenBank/DDBJ whole genome shotgun (WGS) entry which is preliminary data.</text>
</comment>
<keyword evidence="5" id="KW-1185">Reference proteome</keyword>
<evidence type="ECO:0000256" key="1">
    <source>
        <dbReference type="ARBA" id="ARBA00005329"/>
    </source>
</evidence>
<dbReference type="GO" id="GO:0004096">
    <property type="term" value="F:catalase activity"/>
    <property type="evidence" value="ECO:0007669"/>
    <property type="project" value="InterPro"/>
</dbReference>
<dbReference type="SMART" id="SM01060">
    <property type="entry name" value="Catalase"/>
    <property type="match status" value="1"/>
</dbReference>
<feature type="domain" description="Catalase core" evidence="3">
    <location>
        <begin position="7"/>
        <end position="395"/>
    </location>
</feature>
<dbReference type="InterPro" id="IPR057722">
    <property type="entry name" value="AsqO/PenF-like_C"/>
</dbReference>
<dbReference type="PANTHER" id="PTHR11465">
    <property type="entry name" value="CATALASE"/>
    <property type="match status" value="1"/>
</dbReference>
<accession>A0A8H3ZEU8</accession>
<dbReference type="PANTHER" id="PTHR11465:SF26">
    <property type="entry name" value="CATALASE 2"/>
    <property type="match status" value="1"/>
</dbReference>
<dbReference type="FunFam" id="2.40.180.10:FF:000001">
    <property type="entry name" value="Catalase"/>
    <property type="match status" value="1"/>
</dbReference>
<dbReference type="PROSITE" id="PS51402">
    <property type="entry name" value="CATALASE_3"/>
    <property type="match status" value="1"/>
</dbReference>
<dbReference type="Pfam" id="PF24137">
    <property type="entry name" value="DA_N"/>
    <property type="match status" value="1"/>
</dbReference>
<dbReference type="Proteomes" id="UP000434172">
    <property type="component" value="Unassembled WGS sequence"/>
</dbReference>
<dbReference type="AlphaFoldDB" id="A0A8H3ZEU8"/>
<dbReference type="Pfam" id="PF00199">
    <property type="entry name" value="Catalase"/>
    <property type="match status" value="1"/>
</dbReference>
<dbReference type="CDD" id="cd08157">
    <property type="entry name" value="catalase_fungal"/>
    <property type="match status" value="1"/>
</dbReference>
<evidence type="ECO:0000313" key="5">
    <source>
        <dbReference type="Proteomes" id="UP000434172"/>
    </source>
</evidence>
<sequence length="854" mass="95750">MSAPTYTLAEGVPYADPSTAQHFGGNGVKGLMLLQDTQLIETLAHFSRERIPERVVHARAVGAFGEFEVTHDVSQFTSAKFLNEIGKKSKVLLRVSTVGPERGSADTVRDVRGWGMKIFTEEGNQDWVFNDIPVFFIRDPIKFSSVNRSHKRHPATNCSDATMFWDFHNNNQEGIHALMHLFCNRGTPRSIRHLNSYSGHTYKLTKDDGTFYYVKIHIKSNQGVENLTEKEAVKLAGEQPDYHTADLYDAIAKGDFPKGTVYFQVMDPKDAETYRWNIFDMTKVWPHADYPLIPVGKLTLNKNPANYFADIEQAAFSPSNMVRGFAPSADPMLQARVFAYNDAARYRLGVNYQQLPCNRAVSPVYCPYQRDGFMTFGDNYGAEPTYVRSDLRPVNFVGQQGANGYAIGGHEEWVGRVCGFTSQVTEDDFVQARQFWSVLGKQPGEQEALVSNVAGHLGSARKEVHEKAFGKNVQQGFSRPGRSDQEGCPVFVLRWCGPRKARRWPMIRFFASADFWYFDVFSKATNQTLNIVFFNTGEFQQYPHPLAIQVSGVYANGTDFYYEALADSGVTLTNGPKGITSDWKGVGNFDGSALDKPDVEYHINIDSSVMDIKGNITFKSTAPAHYPCDLNGAVGANQNLHPGLYWANAVPDADTTVALTVKDTAISFTDRVGYHDKNWGNQSIIDGPRYWDWGHGRFGPYSVVWYNLLDYNGNESRRSYVVKDGEVLLVSCSLDSMVVRQKGDKAAWPPVTGLLETEGITVNYTLPTGETLALDITTELIVRDEKGAYQRANGLIKGGIVGQETFEGRGHYEEFIFGIVNDYTPQLRYRDDPRLNVMSQSSRIQRGKCHRTLL</sequence>
<name>A0A8H3ZEU8_9PEZI</name>
<dbReference type="GO" id="GO:0042744">
    <property type="term" value="P:hydrogen peroxide catabolic process"/>
    <property type="evidence" value="ECO:0007669"/>
    <property type="project" value="TreeGrafter"/>
</dbReference>
<dbReference type="InterPro" id="IPR011614">
    <property type="entry name" value="Catalase_core"/>
</dbReference>
<dbReference type="OrthoDB" id="6880011at2759"/>
<dbReference type="EMBL" id="WOWK01000141">
    <property type="protein sequence ID" value="KAF0317004.1"/>
    <property type="molecule type" value="Genomic_DNA"/>
</dbReference>
<gene>
    <name evidence="4" type="ORF">GQ607_015801</name>
</gene>
<comment type="function">
    <text evidence="2">Catalyzes the degradation of hydrogen peroxide (H(2)O(2)) generated by peroxisomal oxidases to water and oxygen, thereby protecting cells from the toxic effects of hydrogen peroxide.</text>
</comment>
<protein>
    <submittedName>
        <fullName evidence="4">Catalase</fullName>
    </submittedName>
</protein>
<dbReference type="SUPFAM" id="SSF159245">
    <property type="entry name" value="AttH-like"/>
    <property type="match status" value="1"/>
</dbReference>
<evidence type="ECO:0000259" key="3">
    <source>
        <dbReference type="SMART" id="SM01060"/>
    </source>
</evidence>
<reference evidence="4 5" key="1">
    <citation type="submission" date="2019-12" db="EMBL/GenBank/DDBJ databases">
        <title>A genome sequence resource for the geographically widespread anthracnose pathogen Colletotrichum asianum.</title>
        <authorList>
            <person name="Meng Y."/>
        </authorList>
    </citation>
    <scope>NUCLEOTIDE SEQUENCE [LARGE SCALE GENOMIC DNA]</scope>
    <source>
        <strain evidence="4 5">ICMP 18580</strain>
    </source>
</reference>
<dbReference type="PRINTS" id="PR00067">
    <property type="entry name" value="CATALASE"/>
</dbReference>
<dbReference type="InterPro" id="IPR056402">
    <property type="entry name" value="DA_N"/>
</dbReference>